<comment type="caution">
    <text evidence="1">Lacks conserved residue(s) required for the propagation of feature annotation.</text>
</comment>
<feature type="repeat" description="TNFR-Cys" evidence="1">
    <location>
        <begin position="2023"/>
        <end position="2067"/>
    </location>
</feature>
<name>L1IIP3_GUITC</name>
<feature type="transmembrane region" description="Helical" evidence="2">
    <location>
        <begin position="2283"/>
        <end position="2305"/>
    </location>
</feature>
<feature type="domain" description="TNFR-Cys" evidence="3">
    <location>
        <begin position="2023"/>
        <end position="2067"/>
    </location>
</feature>
<evidence type="ECO:0000256" key="1">
    <source>
        <dbReference type="PROSITE-ProRule" id="PRU00206"/>
    </source>
</evidence>
<keyword evidence="2" id="KW-0472">Membrane</keyword>
<feature type="transmembrane region" description="Helical" evidence="2">
    <location>
        <begin position="492"/>
        <end position="512"/>
    </location>
</feature>
<reference evidence="6" key="2">
    <citation type="submission" date="2012-11" db="EMBL/GenBank/DDBJ databases">
        <authorList>
            <person name="Kuo A."/>
            <person name="Curtis B.A."/>
            <person name="Tanifuji G."/>
            <person name="Burki F."/>
            <person name="Gruber A."/>
            <person name="Irimia M."/>
            <person name="Maruyama S."/>
            <person name="Arias M.C."/>
            <person name="Ball S.G."/>
            <person name="Gile G.H."/>
            <person name="Hirakawa Y."/>
            <person name="Hopkins J.F."/>
            <person name="Rensing S.A."/>
            <person name="Schmutz J."/>
            <person name="Symeonidi A."/>
            <person name="Elias M."/>
            <person name="Eveleigh R.J."/>
            <person name="Herman E.K."/>
            <person name="Klute M.J."/>
            <person name="Nakayama T."/>
            <person name="Obornik M."/>
            <person name="Reyes-Prieto A."/>
            <person name="Armbrust E.V."/>
            <person name="Aves S.J."/>
            <person name="Beiko R.G."/>
            <person name="Coutinho P."/>
            <person name="Dacks J.B."/>
            <person name="Durnford D.G."/>
            <person name="Fast N.M."/>
            <person name="Green B.R."/>
            <person name="Grisdale C."/>
            <person name="Hempe F."/>
            <person name="Henrissat B."/>
            <person name="Hoppner M.P."/>
            <person name="Ishida K.-I."/>
            <person name="Kim E."/>
            <person name="Koreny L."/>
            <person name="Kroth P.G."/>
            <person name="Liu Y."/>
            <person name="Malik S.-B."/>
            <person name="Maier U.G."/>
            <person name="McRose D."/>
            <person name="Mock T."/>
            <person name="Neilson J.A."/>
            <person name="Onodera N.T."/>
            <person name="Poole A.M."/>
            <person name="Pritham E.J."/>
            <person name="Richards T.A."/>
            <person name="Rocap G."/>
            <person name="Roy S.W."/>
            <person name="Sarai C."/>
            <person name="Schaack S."/>
            <person name="Shirato S."/>
            <person name="Slamovits C.H."/>
            <person name="Spencer D.F."/>
            <person name="Suzuki S."/>
            <person name="Worden A.Z."/>
            <person name="Zauner S."/>
            <person name="Barry K."/>
            <person name="Bell C."/>
            <person name="Bharti A.K."/>
            <person name="Crow J.A."/>
            <person name="Grimwood J."/>
            <person name="Kramer R."/>
            <person name="Lindquist E."/>
            <person name="Lucas S."/>
            <person name="Salamov A."/>
            <person name="McFadden G.I."/>
            <person name="Lane C.E."/>
            <person name="Keeling P.J."/>
            <person name="Gray M.W."/>
            <person name="Grigoriev I.V."/>
            <person name="Archibald J.M."/>
        </authorList>
    </citation>
    <scope>NUCLEOTIDE SEQUENCE</scope>
    <source>
        <strain evidence="6">CCMP2712</strain>
    </source>
</reference>
<dbReference type="RefSeq" id="XP_005823113.1">
    <property type="nucleotide sequence ID" value="XM_005823056.1"/>
</dbReference>
<keyword evidence="2" id="KW-0812">Transmembrane</keyword>
<evidence type="ECO:0000313" key="4">
    <source>
        <dbReference type="EMBL" id="EKX36133.1"/>
    </source>
</evidence>
<dbReference type="OMA" id="GESALCH"/>
<feature type="disulfide bond" evidence="1">
    <location>
        <begin position="2049"/>
        <end position="2067"/>
    </location>
</feature>
<evidence type="ECO:0000313" key="6">
    <source>
        <dbReference type="Proteomes" id="UP000011087"/>
    </source>
</evidence>
<keyword evidence="2" id="KW-1133">Transmembrane helix</keyword>
<dbReference type="InterPro" id="IPR006212">
    <property type="entry name" value="Furin_repeat"/>
</dbReference>
<feature type="transmembrane region" description="Helical" evidence="2">
    <location>
        <begin position="399"/>
        <end position="418"/>
    </location>
</feature>
<feature type="transmembrane region" description="Helical" evidence="2">
    <location>
        <begin position="430"/>
        <end position="448"/>
    </location>
</feature>
<dbReference type="KEGG" id="gtt:GUITHDRAFT_145955"/>
<dbReference type="InterPro" id="IPR001368">
    <property type="entry name" value="TNFR/NGFR_Cys_rich_reg"/>
</dbReference>
<dbReference type="GeneID" id="17292929"/>
<dbReference type="PROSITE" id="PS50050">
    <property type="entry name" value="TNFR_NGFR_2"/>
    <property type="match status" value="1"/>
</dbReference>
<feature type="transmembrane region" description="Helical" evidence="2">
    <location>
        <begin position="2439"/>
        <end position="2460"/>
    </location>
</feature>
<reference evidence="4 6" key="1">
    <citation type="journal article" date="2012" name="Nature">
        <title>Algal genomes reveal evolutionary mosaicism and the fate of nucleomorphs.</title>
        <authorList>
            <consortium name="DOE Joint Genome Institute"/>
            <person name="Curtis B.A."/>
            <person name="Tanifuji G."/>
            <person name="Burki F."/>
            <person name="Gruber A."/>
            <person name="Irimia M."/>
            <person name="Maruyama S."/>
            <person name="Arias M.C."/>
            <person name="Ball S.G."/>
            <person name="Gile G.H."/>
            <person name="Hirakawa Y."/>
            <person name="Hopkins J.F."/>
            <person name="Kuo A."/>
            <person name="Rensing S.A."/>
            <person name="Schmutz J."/>
            <person name="Symeonidi A."/>
            <person name="Elias M."/>
            <person name="Eveleigh R.J."/>
            <person name="Herman E.K."/>
            <person name="Klute M.J."/>
            <person name="Nakayama T."/>
            <person name="Obornik M."/>
            <person name="Reyes-Prieto A."/>
            <person name="Armbrust E.V."/>
            <person name="Aves S.J."/>
            <person name="Beiko R.G."/>
            <person name="Coutinho P."/>
            <person name="Dacks J.B."/>
            <person name="Durnford D.G."/>
            <person name="Fast N.M."/>
            <person name="Green B.R."/>
            <person name="Grisdale C.J."/>
            <person name="Hempel F."/>
            <person name="Henrissat B."/>
            <person name="Hoppner M.P."/>
            <person name="Ishida K."/>
            <person name="Kim E."/>
            <person name="Koreny L."/>
            <person name="Kroth P.G."/>
            <person name="Liu Y."/>
            <person name="Malik S.B."/>
            <person name="Maier U.G."/>
            <person name="McRose D."/>
            <person name="Mock T."/>
            <person name="Neilson J.A."/>
            <person name="Onodera N.T."/>
            <person name="Poole A.M."/>
            <person name="Pritham E.J."/>
            <person name="Richards T.A."/>
            <person name="Rocap G."/>
            <person name="Roy S.W."/>
            <person name="Sarai C."/>
            <person name="Schaack S."/>
            <person name="Shirato S."/>
            <person name="Slamovits C.H."/>
            <person name="Spencer D.F."/>
            <person name="Suzuki S."/>
            <person name="Worden A.Z."/>
            <person name="Zauner S."/>
            <person name="Barry K."/>
            <person name="Bell C."/>
            <person name="Bharti A.K."/>
            <person name="Crow J.A."/>
            <person name="Grimwood J."/>
            <person name="Kramer R."/>
            <person name="Lindquist E."/>
            <person name="Lucas S."/>
            <person name="Salamov A."/>
            <person name="McFadden G.I."/>
            <person name="Lane C.E."/>
            <person name="Keeling P.J."/>
            <person name="Gray M.W."/>
            <person name="Grigoriev I.V."/>
            <person name="Archibald J.M."/>
        </authorList>
    </citation>
    <scope>NUCLEOTIDE SEQUENCE</scope>
    <source>
        <strain evidence="4 6">CCMP2712</strain>
    </source>
</reference>
<feature type="transmembrane region" description="Helical" evidence="2">
    <location>
        <begin position="2381"/>
        <end position="2400"/>
    </location>
</feature>
<dbReference type="EMBL" id="JH993078">
    <property type="protein sequence ID" value="EKX36133.1"/>
    <property type="molecule type" value="Genomic_DNA"/>
</dbReference>
<feature type="transmembrane region" description="Helical" evidence="2">
    <location>
        <begin position="2472"/>
        <end position="2497"/>
    </location>
</feature>
<evidence type="ECO:0000313" key="5">
    <source>
        <dbReference type="EnsemblProtists" id="EKX36133"/>
    </source>
</evidence>
<accession>L1IIP3</accession>
<dbReference type="SMART" id="SM01411">
    <property type="entry name" value="Ephrin_rec_like"/>
    <property type="match status" value="3"/>
</dbReference>
<sequence>MGKWLKIKDETGIPKEDLEKLHALESNIEELNQAVIKLLYSSTVSTRKKKLEYIICFFQTLLNVLQLEKIFPMRYTLIDSDNFRNSLEVRVDCMKIVDIHMQNCAPIMMSFFDGITNVDNDDGTAQINEVFDQFGQLLQTCKDLDDVFNEVHSKYQSTHTAYKTSIGDRTMFDKLKECISEITDKAAAAYFLSLSDQGMPTAVTAEGQRLIRWTGGDTHQLLRSSRGVRINERGILFIRADGIRTEGRFFPIGSTFISGNVSGVSPEIYPIAEVGCSSAGTGRIIVNPAGVYDVSVCDAIGERLDVLWDGERTYHRRMATPTWLYVVISLTSIYLVSCTAQNLSHLLFQDQQKTTTPVHPESYLRWTARAVEVGGVATTVGLSVGYTLAGSELVLNEEIAYAVVMIVYIAIHFAVLSYKVLTTDVRHRVAHFLTFNLNTGILLLLTQSVYKTLANPYVGILLVMLTLRSFYKLLELQVGRWAEGKDVRSDELACETLLLLFDATVVALTHYVGFRRSFLFPFEGDASFVVVCTGVVSISRSGLWELCGCAANYYRISGQNACGACTTCTGDNYQTGICISIYQTTCAACYQCSSNEYETTACRANGASTNRQCTTCRSGCGADTYQSKDCQEGAVTQNRVCTDCRGACETGKYQFRDCQEGGVTQNRVCNDCPVCDTVSGLVVEYRSGCTGTSSGTCTACTSCNGYQEGYGNQYTTGCSGINGPGTCDWCINRAQKCSATEWLKDCGGFNPGTCTSCTTATNKYCPEGQYRNPDYVCSRGLSDIECIDCACANPNEVKIGCGVDGADTSRAFSVGTCVPCPETCLSMGVYNQYVPNCGTSQVCQQGSSCRIANDGGYIYSTAYHVFDTVCAPKTASMLSQQYQSDGMTPTMTWIEHEYCMSPFERYCTVNRIIMTTIVSGGYAFAQCACRAGYYVKYQSKDALTEEETNCLTYQGELLTAYYMCARCPSHTYSTDYDIGCKFCPLGQEPNQQQTACKDCPRGTKLQLLPDQGTNVVYVCVPCEPGTYQDGAPEIDYCKPCPFDQYSGYGESSCHYCDGATNHSIDSVHCVQSCGGFCEYWNSVTPYTKYSGDKVCPDREPTSTCVDCGSPVCAVLKQSPTHTVTDECKYCVALGFDSTTKQDVGQGLLFVNQSDVPGFSYLSCAALPFEVCNTAFRTELSNDPQYALFGRYDCQGFSRGEGNPTPRYGSCFDCYSLASTCLAGEYVASCQCSDTSAGTQAACTPQQHCQTCFPVVSPNAVIYKATERLSCQVTCQQGYTGISLEQVCTEPCGDAPTCSGVTFPIPCSPPRKAYCEECINTHTNIDGIIVGAGAYSMETNWIDKVSNSRIGSFENLMILKRAVAYENTLCVRGTKLSGRSTDPQVFLFPTRCYWDGDLTWQDNLQLLPLENRFVQPGTPQWETDAVAYAIPQNNNQMGDTVLFLKLFAGTKTLRIGALDLSSADGKINGWVVSFHYKTTQNAEARITLGNSLTITLQSQAIWDIAILTGFDYYSSSAVLSVGFTPIVWTDLYLDEFSVVPNFLYGAPTCNTADGIELCSGAQLNFPHEANLQEIYGEGTLPATLPFGVRQFHLVFTHAAIAGSLSVWMEVNDEKVPICTKDLSSSVSLRHICTLPVYLSWRGTAKYPLVTEGPPGLGTGSLHLTLHPMACSYRCLFSEYFFTNDRCVRCNTTCLPGSAFQGCNPDGTPICVTCAEALPAFASWLPNVCEYECFQGYYAANSSACLACPTSSCTVGQHRAECQAVVGAPCQECTTKRSTIAAYETFEEFITPGIPFDSDNCITQCAQGSYRREPNCLPCRTLPFAGWELRNSTPHRTLSCTQVQNALAVACVGLQHGRYTGYATGMDEDCPVVCDAGYYPATSEVAFTLPFWEAKTRADNRTFSERRFNLTVCNPCMETALSNGAYTAGCSYVCDVNYVKSPTASKPQNCIYCPGKACLPGEYQSGCHLQATCLPCTSLADPHREYTAEGLFEDSDSCPNQCSTSYWSPSALTNCTACTPEASLSCNLSSNYIQTCTPTSDASCRPCSVSCDPGYFTAAPCSDYADRVCDRCLNPLPQHARFLAECIVECIPDYVRHNASYCGFCDPRRVCGVGTYFDDCKASNSYEGCSLCRNGLEQNHSVLYLTSGEPYQPYSCTWRCAVGTVLGRNATGGLACVTRASDIIPTPAPLQTPPSSCPPGQYLSPQLLCEPCTNAIPPQYAIWTSGCTWICTPGRIAVQDPIQQRFTCMVYADYLDIVLNTRRVLIQNPFNDTYRPHVMGYSREATGLAAAGFACLVGFVGMALEGMKMKYEAVVTKKNLRRLWTEVAFGELLVLTQLAAAAFVMQYSVFFYLMFSKGGIRNFDAPYCQSLFYISDKLAVDKGTASLMVISGILSWVVLGIISSRNHLLLNRGVVTWLALLGYASTIAVVLYDNISDHGDVHLLGAGVLALTYIWAQLNYSLSVFEYGSISKFTAYATAALTCLCIVFFAAFGIVYIAFNNMADPCMSNVIILEYIVYLLISLNNIVIYTDFTAAHAYVKLCPKQYAHIVEYVVKDQDIPTGKPVMGGKGMARHV</sequence>
<feature type="transmembrane region" description="Helical" evidence="2">
    <location>
        <begin position="2326"/>
        <end position="2353"/>
    </location>
</feature>
<dbReference type="SMART" id="SM00261">
    <property type="entry name" value="FU"/>
    <property type="match status" value="3"/>
</dbReference>
<organism evidence="4">
    <name type="scientific">Guillardia theta (strain CCMP2712)</name>
    <name type="common">Cryptophyte</name>
    <dbReference type="NCBI Taxonomy" id="905079"/>
    <lineage>
        <taxon>Eukaryota</taxon>
        <taxon>Cryptophyceae</taxon>
        <taxon>Pyrenomonadales</taxon>
        <taxon>Geminigeraceae</taxon>
        <taxon>Guillardia</taxon>
    </lineage>
</organism>
<feature type="transmembrane region" description="Helical" evidence="2">
    <location>
        <begin position="454"/>
        <end position="471"/>
    </location>
</feature>
<evidence type="ECO:0000256" key="2">
    <source>
        <dbReference type="SAM" id="Phobius"/>
    </source>
</evidence>
<feature type="transmembrane region" description="Helical" evidence="2">
    <location>
        <begin position="2412"/>
        <end position="2433"/>
    </location>
</feature>
<proteinExistence type="predicted"/>
<dbReference type="EnsemblProtists" id="EKX36133">
    <property type="protein sequence ID" value="EKX36133"/>
    <property type="gene ID" value="GUITHDRAFT_145955"/>
</dbReference>
<reference evidence="5" key="3">
    <citation type="submission" date="2015-06" db="UniProtKB">
        <authorList>
            <consortium name="EnsemblProtists"/>
        </authorList>
    </citation>
    <scope>IDENTIFICATION</scope>
</reference>
<protein>
    <recommendedName>
        <fullName evidence="3">TNFR-Cys domain-containing protein</fullName>
    </recommendedName>
</protein>
<evidence type="ECO:0000259" key="3">
    <source>
        <dbReference type="PROSITE" id="PS50050"/>
    </source>
</evidence>
<feature type="transmembrane region" description="Helical" evidence="2">
    <location>
        <begin position="322"/>
        <end position="343"/>
    </location>
</feature>
<gene>
    <name evidence="4" type="ORF">GUITHDRAFT_145955</name>
</gene>
<keyword evidence="6" id="KW-1185">Reference proteome</keyword>
<dbReference type="HOGENOM" id="CLU_228033_0_0_1"/>
<keyword evidence="1" id="KW-1015">Disulfide bond</keyword>
<dbReference type="OrthoDB" id="9950067at2759"/>
<feature type="transmembrane region" description="Helical" evidence="2">
    <location>
        <begin position="2509"/>
        <end position="2528"/>
    </location>
</feature>
<dbReference type="PaxDb" id="55529-EKX36133"/>
<dbReference type="Proteomes" id="UP000011087">
    <property type="component" value="Unassembled WGS sequence"/>
</dbReference>
<dbReference type="Gene3D" id="2.10.50.10">
    <property type="entry name" value="Tumor Necrosis Factor Receptor, subunit A, domain 2"/>
    <property type="match status" value="1"/>
</dbReference>